<feature type="region of interest" description="Disordered" evidence="1">
    <location>
        <begin position="290"/>
        <end position="367"/>
    </location>
</feature>
<gene>
    <name evidence="2" type="ORF">RAG0_15177</name>
</gene>
<sequence>MFRGQQPARGFQGRAGRGGRYAPPPRPPPRPPPGAFPGQIQGLAPPARQMPRPARRQNTRSPMSLNEKRTQILQLCMGAMLWLPYMEPSSASIFCVRPGHCGAGLIRPEAFAHPVVVLGIRQRPGSTIWGDVLVRVCDVTTFLSTPLFGDRSPQANQHLIKFNESMPIQQHDSPWGYDPNWLQLGMGNIIGQSYVRAQHVWEISIDVLWNYYWSNSTAWSVRLNEDSYYRLMARLRLEPQPYESLTELPVLGPRRLNDFSLLYASNPVYNQPGLGNQPWFGNNPQGAYNGGSQQVDGFNRGGLNDGGTNKGGLDNRGNGGQTQQGGGQPGGINTAWTSNFWRSDGGTYNTNIPTQGAQPTPDSPERRPSLLRAQAQAFTPMGADGIMAVC</sequence>
<proteinExistence type="predicted"/>
<accession>A0A1E1LJY9</accession>
<reference evidence="3" key="1">
    <citation type="submission" date="2016-03" db="EMBL/GenBank/DDBJ databases">
        <authorList>
            <person name="Guldener U."/>
        </authorList>
    </citation>
    <scope>NUCLEOTIDE SEQUENCE [LARGE SCALE GENOMIC DNA]</scope>
    <source>
        <strain evidence="3">04CH-RAC-A.6.1</strain>
    </source>
</reference>
<evidence type="ECO:0000313" key="2">
    <source>
        <dbReference type="EMBL" id="CZT10815.1"/>
    </source>
</evidence>
<evidence type="ECO:0000313" key="3">
    <source>
        <dbReference type="Proteomes" id="UP000178912"/>
    </source>
</evidence>
<keyword evidence="3" id="KW-1185">Reference proteome</keyword>
<feature type="compositionally biased region" description="Polar residues" evidence="1">
    <location>
        <begin position="334"/>
        <end position="360"/>
    </location>
</feature>
<name>A0A1E1LJY9_9HELO</name>
<feature type="region of interest" description="Disordered" evidence="1">
    <location>
        <begin position="1"/>
        <end position="66"/>
    </location>
</feature>
<protein>
    <submittedName>
        <fullName evidence="2">Uncharacterized protein</fullName>
    </submittedName>
</protein>
<feature type="compositionally biased region" description="Gly residues" evidence="1">
    <location>
        <begin position="299"/>
        <end position="310"/>
    </location>
</feature>
<feature type="compositionally biased region" description="Gly residues" evidence="1">
    <location>
        <begin position="317"/>
        <end position="330"/>
    </location>
</feature>
<feature type="compositionally biased region" description="Low complexity" evidence="1">
    <location>
        <begin position="36"/>
        <end position="52"/>
    </location>
</feature>
<dbReference type="EMBL" id="FJUX01000133">
    <property type="protein sequence ID" value="CZT10815.1"/>
    <property type="molecule type" value="Genomic_DNA"/>
</dbReference>
<feature type="compositionally biased region" description="Pro residues" evidence="1">
    <location>
        <begin position="22"/>
        <end position="35"/>
    </location>
</feature>
<organism evidence="2 3">
    <name type="scientific">Rhynchosporium agropyri</name>
    <dbReference type="NCBI Taxonomy" id="914238"/>
    <lineage>
        <taxon>Eukaryota</taxon>
        <taxon>Fungi</taxon>
        <taxon>Dikarya</taxon>
        <taxon>Ascomycota</taxon>
        <taxon>Pezizomycotina</taxon>
        <taxon>Leotiomycetes</taxon>
        <taxon>Helotiales</taxon>
        <taxon>Ploettnerulaceae</taxon>
        <taxon>Rhynchosporium</taxon>
    </lineage>
</organism>
<dbReference type="OrthoDB" id="3549762at2759"/>
<evidence type="ECO:0000256" key="1">
    <source>
        <dbReference type="SAM" id="MobiDB-lite"/>
    </source>
</evidence>
<dbReference type="AlphaFoldDB" id="A0A1E1LJY9"/>
<feature type="compositionally biased region" description="Low complexity" evidence="1">
    <location>
        <begin position="1"/>
        <end position="12"/>
    </location>
</feature>
<dbReference type="Proteomes" id="UP000178912">
    <property type="component" value="Unassembled WGS sequence"/>
</dbReference>